<proteinExistence type="predicted"/>
<dbReference type="Proteomes" id="UP000887116">
    <property type="component" value="Unassembled WGS sequence"/>
</dbReference>
<reference evidence="1" key="1">
    <citation type="submission" date="2020-07" db="EMBL/GenBank/DDBJ databases">
        <title>Multicomponent nature underlies the extraordinary mechanical properties of spider dragline silk.</title>
        <authorList>
            <person name="Kono N."/>
            <person name="Nakamura H."/>
            <person name="Mori M."/>
            <person name="Yoshida Y."/>
            <person name="Ohtoshi R."/>
            <person name="Malay A.D."/>
            <person name="Moran D.A.P."/>
            <person name="Tomita M."/>
            <person name="Numata K."/>
            <person name="Arakawa K."/>
        </authorList>
    </citation>
    <scope>NUCLEOTIDE SEQUENCE</scope>
</reference>
<organism evidence="1 2">
    <name type="scientific">Trichonephila clavata</name>
    <name type="common">Joro spider</name>
    <name type="synonym">Nephila clavata</name>
    <dbReference type="NCBI Taxonomy" id="2740835"/>
    <lineage>
        <taxon>Eukaryota</taxon>
        <taxon>Metazoa</taxon>
        <taxon>Ecdysozoa</taxon>
        <taxon>Arthropoda</taxon>
        <taxon>Chelicerata</taxon>
        <taxon>Arachnida</taxon>
        <taxon>Araneae</taxon>
        <taxon>Araneomorphae</taxon>
        <taxon>Entelegynae</taxon>
        <taxon>Araneoidea</taxon>
        <taxon>Nephilidae</taxon>
        <taxon>Trichonephila</taxon>
    </lineage>
</organism>
<dbReference type="Gene3D" id="3.30.160.60">
    <property type="entry name" value="Classic Zinc Finger"/>
    <property type="match status" value="1"/>
</dbReference>
<dbReference type="InterPro" id="IPR036236">
    <property type="entry name" value="Znf_C2H2_sf"/>
</dbReference>
<gene>
    <name evidence="1" type="ORF">TNCT_422361</name>
</gene>
<protein>
    <recommendedName>
        <fullName evidence="3">C2H2-type domain-containing protein</fullName>
    </recommendedName>
</protein>
<dbReference type="AlphaFoldDB" id="A0A8X6IP42"/>
<sequence length="179" mass="21393">MAEAKVNHTEEEFYYFCKCFKMGYRQTRLPFISISSQEIEFSCVKCKVRFSSGFKMKKPYFDDRYPHRYEVCVCVNRYPNSTQLLYHSYHHTDAWPFKCNFCQKGFPLKSRYERHFTTKTVQCRKCSASFQGKFCSARRFRENDDFNCEKCSSASNLTIDLDYLEDGDKFLDTLFATYL</sequence>
<dbReference type="EMBL" id="BMAO01018767">
    <property type="protein sequence ID" value="GFR25879.1"/>
    <property type="molecule type" value="Genomic_DNA"/>
</dbReference>
<comment type="caution">
    <text evidence="1">The sequence shown here is derived from an EMBL/GenBank/DDBJ whole genome shotgun (WGS) entry which is preliminary data.</text>
</comment>
<keyword evidence="2" id="KW-1185">Reference proteome</keyword>
<evidence type="ECO:0000313" key="1">
    <source>
        <dbReference type="EMBL" id="GFR25879.1"/>
    </source>
</evidence>
<name>A0A8X6IP42_TRICU</name>
<evidence type="ECO:0008006" key="3">
    <source>
        <dbReference type="Google" id="ProtNLM"/>
    </source>
</evidence>
<evidence type="ECO:0000313" key="2">
    <source>
        <dbReference type="Proteomes" id="UP000887116"/>
    </source>
</evidence>
<dbReference type="OrthoDB" id="654211at2759"/>
<dbReference type="SUPFAM" id="SSF57667">
    <property type="entry name" value="beta-beta-alpha zinc fingers"/>
    <property type="match status" value="1"/>
</dbReference>
<accession>A0A8X6IP42</accession>